<evidence type="ECO:0000256" key="7">
    <source>
        <dbReference type="PROSITE-ProRule" id="PRU00175"/>
    </source>
</evidence>
<feature type="domain" description="WRC" evidence="10">
    <location>
        <begin position="2"/>
        <end position="47"/>
    </location>
</feature>
<evidence type="ECO:0000256" key="6">
    <source>
        <dbReference type="ARBA" id="ARBA00023242"/>
    </source>
</evidence>
<comment type="subcellular location">
    <subcellularLocation>
        <location evidence="1">Nucleus</location>
    </subcellularLocation>
</comment>
<dbReference type="InterPro" id="IPR018866">
    <property type="entry name" value="Znf-4CXXC_R1"/>
</dbReference>
<dbReference type="PANTHER" id="PTHR12549">
    <property type="entry name" value="JMJC DOMAIN-CONTAINING HISTONE DEMETHYLATION PROTEIN"/>
    <property type="match status" value="1"/>
</dbReference>
<reference evidence="11 12" key="1">
    <citation type="submission" date="2020-10" db="EMBL/GenBank/DDBJ databases">
        <title>The Coptis chinensis genome and diversification of protoberbering-type alkaloids.</title>
        <authorList>
            <person name="Wang B."/>
            <person name="Shu S."/>
            <person name="Song C."/>
            <person name="Liu Y."/>
        </authorList>
    </citation>
    <scope>NUCLEOTIDE SEQUENCE [LARGE SCALE GENOMIC DNA]</scope>
    <source>
        <strain evidence="11">HL-2020</strain>
        <tissue evidence="11">Leaf</tissue>
    </source>
</reference>
<keyword evidence="7" id="KW-0862">Zinc</keyword>
<evidence type="ECO:0000256" key="2">
    <source>
        <dbReference type="ARBA" id="ARBA00006801"/>
    </source>
</evidence>
<dbReference type="PROSITE" id="PS50089">
    <property type="entry name" value="ZF_RING_2"/>
    <property type="match status" value="1"/>
</dbReference>
<comment type="similarity">
    <text evidence="2">Belongs to the JARID1 histone demethylase family.</text>
</comment>
<dbReference type="GO" id="GO:0008270">
    <property type="term" value="F:zinc ion binding"/>
    <property type="evidence" value="ECO:0007669"/>
    <property type="project" value="UniProtKB-KW"/>
</dbReference>
<dbReference type="Proteomes" id="UP000631114">
    <property type="component" value="Unassembled WGS sequence"/>
</dbReference>
<sequence>MDDKPKQCSRTGTPFWRCSQMALPGKSICQKHQMQHENRLLKIKLDKKIKDCSKDLKRKREVEELGGGLRRGRSSKGLIENNVSVGEELVLVGDLKIVKQLKKVDELVKDCRGGKKELVSYGELSSKFGEVERKITRNVYAKLGGEGRLATEEKETTKKDHDSKNKEQKRLMCHQCLRSDKTGIIYCSNCKRKRYCHDCITKWYPGKTFEEVRTACPYCRGHCNCKACLDGEIYVGKNWKAGGNVKLQRLLYLLHKVLPLVRQIHSEQNCELEVEAKIQGTQLTEMDIEKCKLDEDDRLYCDNCHTSIVDIHRSCPNVDCSYDLCLTCCRELREGFQPGGNEADSSHQQFIERGNNQDIDENGLSGALRKGSGRQTPVALASNNCMTRSCCQFPDWKANGDGSIPCPPKERGGCGNGLLELRRNFNAHWVLELLNNAEELTQNCQFSDDELSPCCPLCSSSGSSRCDEMSSEVRQAAFRENSHDNLSVLPKLCSPEI</sequence>
<dbReference type="GO" id="GO:0000785">
    <property type="term" value="C:chromatin"/>
    <property type="evidence" value="ECO:0007669"/>
    <property type="project" value="TreeGrafter"/>
</dbReference>
<proteinExistence type="inferred from homology"/>
<evidence type="ECO:0000256" key="5">
    <source>
        <dbReference type="ARBA" id="ARBA00023163"/>
    </source>
</evidence>
<keyword evidence="12" id="KW-1185">Reference proteome</keyword>
<keyword evidence="7" id="KW-0863">Zinc-finger</keyword>
<dbReference type="InterPro" id="IPR045109">
    <property type="entry name" value="LSDs-like"/>
</dbReference>
<evidence type="ECO:0000256" key="3">
    <source>
        <dbReference type="ARBA" id="ARBA00022723"/>
    </source>
</evidence>
<evidence type="ECO:0000256" key="8">
    <source>
        <dbReference type="PROSITE-ProRule" id="PRU01002"/>
    </source>
</evidence>
<protein>
    <submittedName>
        <fullName evidence="11">Uncharacterized protein</fullName>
    </submittedName>
</protein>
<dbReference type="GO" id="GO:0032454">
    <property type="term" value="F:histone H3K9 demethylase activity"/>
    <property type="evidence" value="ECO:0007669"/>
    <property type="project" value="InterPro"/>
</dbReference>
<keyword evidence="3" id="KW-0479">Metal-binding</keyword>
<organism evidence="11 12">
    <name type="scientific">Coptis chinensis</name>
    <dbReference type="NCBI Taxonomy" id="261450"/>
    <lineage>
        <taxon>Eukaryota</taxon>
        <taxon>Viridiplantae</taxon>
        <taxon>Streptophyta</taxon>
        <taxon>Embryophyta</taxon>
        <taxon>Tracheophyta</taxon>
        <taxon>Spermatophyta</taxon>
        <taxon>Magnoliopsida</taxon>
        <taxon>Ranunculales</taxon>
        <taxon>Ranunculaceae</taxon>
        <taxon>Coptidoideae</taxon>
        <taxon>Coptis</taxon>
    </lineage>
</organism>
<dbReference type="GO" id="GO:0006357">
    <property type="term" value="P:regulation of transcription by RNA polymerase II"/>
    <property type="evidence" value="ECO:0007669"/>
    <property type="project" value="TreeGrafter"/>
</dbReference>
<keyword evidence="6" id="KW-0539">Nucleus</keyword>
<feature type="domain" description="RING-type" evidence="9">
    <location>
        <begin position="173"/>
        <end position="220"/>
    </location>
</feature>
<keyword evidence="5" id="KW-0804">Transcription</keyword>
<comment type="caution">
    <text evidence="11">The sequence shown here is derived from an EMBL/GenBank/DDBJ whole genome shotgun (WGS) entry which is preliminary data.</text>
</comment>
<dbReference type="GO" id="GO:0003712">
    <property type="term" value="F:transcription coregulator activity"/>
    <property type="evidence" value="ECO:0007669"/>
    <property type="project" value="TreeGrafter"/>
</dbReference>
<dbReference type="GO" id="GO:0031490">
    <property type="term" value="F:chromatin DNA binding"/>
    <property type="evidence" value="ECO:0007669"/>
    <property type="project" value="TreeGrafter"/>
</dbReference>
<evidence type="ECO:0000256" key="1">
    <source>
        <dbReference type="ARBA" id="ARBA00004123"/>
    </source>
</evidence>
<dbReference type="InterPro" id="IPR014977">
    <property type="entry name" value="WRC_dom"/>
</dbReference>
<dbReference type="EMBL" id="JADFTS010000003">
    <property type="protein sequence ID" value="KAF9616411.1"/>
    <property type="molecule type" value="Genomic_DNA"/>
</dbReference>
<dbReference type="OrthoDB" id="1667110at2759"/>
<evidence type="ECO:0000313" key="11">
    <source>
        <dbReference type="EMBL" id="KAF9616411.1"/>
    </source>
</evidence>
<accession>A0A835IEM6</accession>
<evidence type="ECO:0000313" key="12">
    <source>
        <dbReference type="Proteomes" id="UP000631114"/>
    </source>
</evidence>
<dbReference type="AlphaFoldDB" id="A0A835IEM6"/>
<keyword evidence="4" id="KW-0805">Transcription regulation</keyword>
<gene>
    <name evidence="11" type="ORF">IFM89_029665</name>
</gene>
<evidence type="ECO:0000259" key="10">
    <source>
        <dbReference type="PROSITE" id="PS51667"/>
    </source>
</evidence>
<dbReference type="Pfam" id="PF10497">
    <property type="entry name" value="zf-4CXXC_R1"/>
    <property type="match status" value="1"/>
</dbReference>
<dbReference type="PROSITE" id="PS51667">
    <property type="entry name" value="WRC"/>
    <property type="match status" value="1"/>
</dbReference>
<evidence type="ECO:0000256" key="4">
    <source>
        <dbReference type="ARBA" id="ARBA00023015"/>
    </source>
</evidence>
<comment type="caution">
    <text evidence="8">Lacks conserved residue(s) required for the propagation of feature annotation.</text>
</comment>
<dbReference type="GO" id="GO:0000118">
    <property type="term" value="C:histone deacetylase complex"/>
    <property type="evidence" value="ECO:0007669"/>
    <property type="project" value="TreeGrafter"/>
</dbReference>
<evidence type="ECO:0000259" key="9">
    <source>
        <dbReference type="PROSITE" id="PS50089"/>
    </source>
</evidence>
<dbReference type="InterPro" id="IPR001841">
    <property type="entry name" value="Znf_RING"/>
</dbReference>
<name>A0A835IEM6_9MAGN</name>
<dbReference type="PANTHER" id="PTHR12549:SF38">
    <property type="entry name" value="JMJC DOMAIN-CONTAINING HISTONE DEMETHYLASE 2, ISOFORM A"/>
    <property type="match status" value="1"/>
</dbReference>